<dbReference type="AlphaFoldDB" id="A0A8A4TDZ9"/>
<evidence type="ECO:0000259" key="1">
    <source>
        <dbReference type="Pfam" id="PF04993"/>
    </source>
</evidence>
<dbReference type="Proteomes" id="UP000663929">
    <property type="component" value="Chromosome"/>
</dbReference>
<dbReference type="KEGG" id="scor:J3U87_19555"/>
<organism evidence="2 3">
    <name type="scientific">Sulfidibacter corallicola</name>
    <dbReference type="NCBI Taxonomy" id="2818388"/>
    <lineage>
        <taxon>Bacteria</taxon>
        <taxon>Pseudomonadati</taxon>
        <taxon>Acidobacteriota</taxon>
        <taxon>Holophagae</taxon>
        <taxon>Acanthopleuribacterales</taxon>
        <taxon>Acanthopleuribacteraceae</taxon>
        <taxon>Sulfidibacter</taxon>
    </lineage>
</organism>
<evidence type="ECO:0000313" key="2">
    <source>
        <dbReference type="EMBL" id="QTD47790.1"/>
    </source>
</evidence>
<reference evidence="2" key="1">
    <citation type="submission" date="2021-03" db="EMBL/GenBank/DDBJ databases">
        <title>Acanthopleuribacteraceae sp. M133.</title>
        <authorList>
            <person name="Wang G."/>
        </authorList>
    </citation>
    <scope>NUCLEOTIDE SEQUENCE</scope>
    <source>
        <strain evidence="2">M133</strain>
    </source>
</reference>
<dbReference type="Pfam" id="PF04993">
    <property type="entry name" value="TfoX_N"/>
    <property type="match status" value="1"/>
</dbReference>
<evidence type="ECO:0000313" key="3">
    <source>
        <dbReference type="Proteomes" id="UP000663929"/>
    </source>
</evidence>
<keyword evidence="3" id="KW-1185">Reference proteome</keyword>
<dbReference type="RefSeq" id="WP_237377456.1">
    <property type="nucleotide sequence ID" value="NZ_CP071793.1"/>
</dbReference>
<feature type="domain" description="TfoX N-terminal" evidence="1">
    <location>
        <begin position="21"/>
        <end position="102"/>
    </location>
</feature>
<dbReference type="InterPro" id="IPR007076">
    <property type="entry name" value="TfoX_N"/>
</dbReference>
<accession>A0A8A4TDZ9</accession>
<protein>
    <submittedName>
        <fullName evidence="2">TfoX/Sxy family protein</fullName>
    </submittedName>
</protein>
<sequence length="109" mass="12212">MAYDERLAERVKPLVMMRPGFSEKKMFGGLAWLLNGNMCVGIHKDQLIFRLGKEDGGAALSEPHVGPMDITGRPMKGWVMVRQEGLVESADIQRWVERAIAFVETLPAK</sequence>
<proteinExistence type="predicted"/>
<gene>
    <name evidence="2" type="ORF">J3U87_19555</name>
</gene>
<dbReference type="SUPFAM" id="SSF159894">
    <property type="entry name" value="YgaC/TfoX-N like"/>
    <property type="match status" value="1"/>
</dbReference>
<name>A0A8A4TDZ9_SULCO</name>
<dbReference type="Gene3D" id="3.30.1460.30">
    <property type="entry name" value="YgaC/TfoX-N like chaperone"/>
    <property type="match status" value="1"/>
</dbReference>
<dbReference type="EMBL" id="CP071793">
    <property type="protein sequence ID" value="QTD47790.1"/>
    <property type="molecule type" value="Genomic_DNA"/>
</dbReference>